<dbReference type="InterPro" id="IPR000873">
    <property type="entry name" value="AMP-dep_synth/lig_dom"/>
</dbReference>
<proteinExistence type="inferred from homology"/>
<dbReference type="FunFam" id="3.30.300.30:FF:000008">
    <property type="entry name" value="2,3-dihydroxybenzoate-AMP ligase"/>
    <property type="match status" value="1"/>
</dbReference>
<dbReference type="InterPro" id="IPR042099">
    <property type="entry name" value="ANL_N_sf"/>
</dbReference>
<comment type="similarity">
    <text evidence="1">Belongs to the ATP-dependent AMP-binding enzyme family.</text>
</comment>
<dbReference type="GO" id="GO:0031956">
    <property type="term" value="F:medium-chain fatty acid-CoA ligase activity"/>
    <property type="evidence" value="ECO:0007669"/>
    <property type="project" value="TreeGrafter"/>
</dbReference>
<dbReference type="Gene3D" id="3.30.300.30">
    <property type="match status" value="1"/>
</dbReference>
<dbReference type="EMBL" id="AP021876">
    <property type="protein sequence ID" value="BBO85093.1"/>
    <property type="molecule type" value="Genomic_DNA"/>
</dbReference>
<evidence type="ECO:0000313" key="5">
    <source>
        <dbReference type="EMBL" id="BBO85093.1"/>
    </source>
</evidence>
<dbReference type="Proteomes" id="UP000425960">
    <property type="component" value="Chromosome"/>
</dbReference>
<dbReference type="Pfam" id="PF13193">
    <property type="entry name" value="AMP-binding_C"/>
    <property type="match status" value="1"/>
</dbReference>
<evidence type="ECO:0000313" key="6">
    <source>
        <dbReference type="Proteomes" id="UP000425960"/>
    </source>
</evidence>
<dbReference type="InterPro" id="IPR025110">
    <property type="entry name" value="AMP-bd_C"/>
</dbReference>
<organism evidence="5 6">
    <name type="scientific">Desulfosarcina ovata subsp. sediminis</name>
    <dbReference type="NCBI Taxonomy" id="885957"/>
    <lineage>
        <taxon>Bacteria</taxon>
        <taxon>Pseudomonadati</taxon>
        <taxon>Thermodesulfobacteriota</taxon>
        <taxon>Desulfobacteria</taxon>
        <taxon>Desulfobacterales</taxon>
        <taxon>Desulfosarcinaceae</taxon>
        <taxon>Desulfosarcina</taxon>
    </lineage>
</organism>
<dbReference type="InterPro" id="IPR045851">
    <property type="entry name" value="AMP-bd_C_sf"/>
</dbReference>
<reference evidence="5 6" key="1">
    <citation type="submission" date="2019-11" db="EMBL/GenBank/DDBJ databases">
        <title>Comparative genomics of hydrocarbon-degrading Desulfosarcina strains.</title>
        <authorList>
            <person name="Watanabe M."/>
            <person name="Kojima H."/>
            <person name="Fukui M."/>
        </authorList>
    </citation>
    <scope>NUCLEOTIDE SEQUENCE [LARGE SCALE GENOMIC DNA]</scope>
    <source>
        <strain evidence="5 6">28bB2T</strain>
    </source>
</reference>
<sequence>MMMTNGPEFLEIFLACSRLGAILVPVNFRLTQPELDYTLKNSSPRLFVFSEKYMDPVLALNPKDELPRLTLSIHRANQYPAGEDNGFTDYHEAVAAFEGKTPHLTPSTGPADPGEAHVIMYTSGTTGQPKGAVLPHRKTFFNCLNADIFYKMDYDDIMLVVTPLFHSGALLIQTAPTLYKGATLVIHPKFDPKRTYEDIARYRVTKFLGVPTIYRALLRVPPAERRDISSLRVSAIGGEKVTVDLLIECGKAGFPLRQVMGQTETSIMLWASEEDFMKKPGTLGKPVFHAEIDILDKQGRRVPVDSVGEVVVKGPITMKEYWHDPAKTEETMRNGWHHTGDLAKKDEDGYFYLMDRAKDMYISGGENVYPAEVEKVLRKHPGLEDVAVAGMADSLWGETGVAFIIPKSGNKLDPKELLTLCDGKLARYKWPKKYVFCEEFPRTVLGKVQKPILVQTNKGKEQPIEKEGNAQ</sequence>
<evidence type="ECO:0000256" key="2">
    <source>
        <dbReference type="ARBA" id="ARBA00022598"/>
    </source>
</evidence>
<dbReference type="Gene3D" id="3.40.50.12780">
    <property type="entry name" value="N-terminal domain of ligase-like"/>
    <property type="match status" value="1"/>
</dbReference>
<dbReference type="KEGG" id="dov:DSCO28_56590"/>
<gene>
    <name evidence="5" type="ORF">DSCO28_56590</name>
</gene>
<dbReference type="PANTHER" id="PTHR43201:SF5">
    <property type="entry name" value="MEDIUM-CHAIN ACYL-COA LIGASE ACSF2, MITOCHONDRIAL"/>
    <property type="match status" value="1"/>
</dbReference>
<evidence type="ECO:0000256" key="1">
    <source>
        <dbReference type="ARBA" id="ARBA00006432"/>
    </source>
</evidence>
<accession>A0A5K7ZXU7</accession>
<keyword evidence="2 5" id="KW-0436">Ligase</keyword>
<protein>
    <submittedName>
        <fullName evidence="5">Long-chain fatty acid--CoA ligase</fullName>
    </submittedName>
</protein>
<name>A0A5K7ZXU7_9BACT</name>
<dbReference type="GO" id="GO:0006631">
    <property type="term" value="P:fatty acid metabolic process"/>
    <property type="evidence" value="ECO:0007669"/>
    <property type="project" value="TreeGrafter"/>
</dbReference>
<dbReference type="PANTHER" id="PTHR43201">
    <property type="entry name" value="ACYL-COA SYNTHETASE"/>
    <property type="match status" value="1"/>
</dbReference>
<dbReference type="SUPFAM" id="SSF56801">
    <property type="entry name" value="Acetyl-CoA synthetase-like"/>
    <property type="match status" value="1"/>
</dbReference>
<feature type="domain" description="AMP-binding enzyme C-terminal" evidence="4">
    <location>
        <begin position="372"/>
        <end position="447"/>
    </location>
</feature>
<evidence type="ECO:0000259" key="3">
    <source>
        <dbReference type="Pfam" id="PF00501"/>
    </source>
</evidence>
<feature type="domain" description="AMP-dependent synthetase/ligase" evidence="3">
    <location>
        <begin position="2"/>
        <end position="322"/>
    </location>
</feature>
<dbReference type="PROSITE" id="PS00455">
    <property type="entry name" value="AMP_BINDING"/>
    <property type="match status" value="1"/>
</dbReference>
<dbReference type="InterPro" id="IPR020845">
    <property type="entry name" value="AMP-binding_CS"/>
</dbReference>
<dbReference type="Pfam" id="PF00501">
    <property type="entry name" value="AMP-binding"/>
    <property type="match status" value="1"/>
</dbReference>
<dbReference type="AlphaFoldDB" id="A0A5K7ZXU7"/>
<evidence type="ECO:0000259" key="4">
    <source>
        <dbReference type="Pfam" id="PF13193"/>
    </source>
</evidence>